<protein>
    <submittedName>
        <fullName evidence="5">Acyl_transf_3 domain-containing protein</fullName>
    </submittedName>
</protein>
<sequence>MQNNDEQTHEKAARKRNDIQGLRAVAVIQVVLFHLSLKRFPNGYVGVDVFFILSGFLITMILSCSTQPILSMLINFYSRRIKRICPAYYLTIGLVVLATDLLVLFFDKDSVMNEVQWAMVFATNIRGWYLMTDYAAQLVTYNFLVHTWSVCVEMQFYLIAPFIILLSRNSRIGSAFAILTGIASLYFYCFSNVVDSASFMRSRLWQFLLGGIAYRFSKTKGPYLYGLGSILGSNFFLSADADKLNHPLTDGSTALKF</sequence>
<dbReference type="PANTHER" id="PTHR23028">
    <property type="entry name" value="ACETYLTRANSFERASE"/>
    <property type="match status" value="1"/>
</dbReference>
<feature type="transmembrane region" description="Helical" evidence="1">
    <location>
        <begin position="21"/>
        <end position="37"/>
    </location>
</feature>
<dbReference type="Pfam" id="PF01757">
    <property type="entry name" value="Acyl_transf_3"/>
    <property type="match status" value="1"/>
</dbReference>
<keyword evidence="1" id="KW-0472">Membrane</keyword>
<dbReference type="InterPro" id="IPR002656">
    <property type="entry name" value="Acyl_transf_3_dom"/>
</dbReference>
<feature type="transmembrane region" description="Helical" evidence="1">
    <location>
        <begin position="86"/>
        <end position="105"/>
    </location>
</feature>
<dbReference type="InterPro" id="IPR050879">
    <property type="entry name" value="Acyltransferase_3"/>
</dbReference>
<feature type="transmembrane region" description="Helical" evidence="1">
    <location>
        <begin position="143"/>
        <end position="166"/>
    </location>
</feature>
<dbReference type="EMBL" id="UYRT01000827">
    <property type="protein sequence ID" value="VDK28787.1"/>
    <property type="molecule type" value="Genomic_DNA"/>
</dbReference>
<reference evidence="3 4" key="2">
    <citation type="submission" date="2018-11" db="EMBL/GenBank/DDBJ databases">
        <authorList>
            <consortium name="Pathogen Informatics"/>
        </authorList>
    </citation>
    <scope>NUCLEOTIDE SEQUENCE [LARGE SCALE GENOMIC DNA]</scope>
</reference>
<dbReference type="Proteomes" id="UP000271098">
    <property type="component" value="Unassembled WGS sequence"/>
</dbReference>
<evidence type="ECO:0000259" key="2">
    <source>
        <dbReference type="Pfam" id="PF01757"/>
    </source>
</evidence>
<keyword evidence="1" id="KW-0812">Transmembrane</keyword>
<feature type="domain" description="Acyltransferase 3" evidence="2">
    <location>
        <begin position="18"/>
        <end position="221"/>
    </location>
</feature>
<dbReference type="GO" id="GO:0016020">
    <property type="term" value="C:membrane"/>
    <property type="evidence" value="ECO:0007669"/>
    <property type="project" value="TreeGrafter"/>
</dbReference>
<dbReference type="AlphaFoldDB" id="A0A183CWH2"/>
<gene>
    <name evidence="3" type="ORF">GPUH_LOCUS813</name>
</gene>
<dbReference type="OrthoDB" id="92766at2759"/>
<dbReference type="WBParaSite" id="GPUH_0000081301-mRNA-1">
    <property type="protein sequence ID" value="GPUH_0000081301-mRNA-1"/>
    <property type="gene ID" value="GPUH_0000081301"/>
</dbReference>
<name>A0A183CWH2_9BILA</name>
<keyword evidence="1" id="KW-1133">Transmembrane helix</keyword>
<organism evidence="5">
    <name type="scientific">Gongylonema pulchrum</name>
    <dbReference type="NCBI Taxonomy" id="637853"/>
    <lineage>
        <taxon>Eukaryota</taxon>
        <taxon>Metazoa</taxon>
        <taxon>Ecdysozoa</taxon>
        <taxon>Nematoda</taxon>
        <taxon>Chromadorea</taxon>
        <taxon>Rhabditida</taxon>
        <taxon>Spirurina</taxon>
        <taxon>Spiruromorpha</taxon>
        <taxon>Spiruroidea</taxon>
        <taxon>Gongylonematidae</taxon>
        <taxon>Gongylonema</taxon>
    </lineage>
</organism>
<accession>A0A183CWH2</accession>
<evidence type="ECO:0000313" key="5">
    <source>
        <dbReference type="WBParaSite" id="GPUH_0000081301-mRNA-1"/>
    </source>
</evidence>
<feature type="transmembrane region" description="Helical" evidence="1">
    <location>
        <begin position="49"/>
        <end position="74"/>
    </location>
</feature>
<proteinExistence type="predicted"/>
<feature type="transmembrane region" description="Helical" evidence="1">
    <location>
        <begin position="172"/>
        <end position="194"/>
    </location>
</feature>
<evidence type="ECO:0000313" key="4">
    <source>
        <dbReference type="Proteomes" id="UP000271098"/>
    </source>
</evidence>
<dbReference type="GO" id="GO:0000271">
    <property type="term" value="P:polysaccharide biosynthetic process"/>
    <property type="evidence" value="ECO:0007669"/>
    <property type="project" value="TreeGrafter"/>
</dbReference>
<dbReference type="PANTHER" id="PTHR23028:SF53">
    <property type="entry name" value="ACYL_TRANSF_3 DOMAIN-CONTAINING PROTEIN"/>
    <property type="match status" value="1"/>
</dbReference>
<evidence type="ECO:0000313" key="3">
    <source>
        <dbReference type="EMBL" id="VDK28787.1"/>
    </source>
</evidence>
<evidence type="ECO:0000256" key="1">
    <source>
        <dbReference type="SAM" id="Phobius"/>
    </source>
</evidence>
<reference evidence="5" key="1">
    <citation type="submission" date="2016-06" db="UniProtKB">
        <authorList>
            <consortium name="WormBaseParasite"/>
        </authorList>
    </citation>
    <scope>IDENTIFICATION</scope>
</reference>
<dbReference type="GO" id="GO:0016747">
    <property type="term" value="F:acyltransferase activity, transferring groups other than amino-acyl groups"/>
    <property type="evidence" value="ECO:0007669"/>
    <property type="project" value="InterPro"/>
</dbReference>
<keyword evidence="4" id="KW-1185">Reference proteome</keyword>